<feature type="transmembrane region" description="Helical" evidence="8">
    <location>
        <begin position="12"/>
        <end position="35"/>
    </location>
</feature>
<dbReference type="AlphaFoldDB" id="A0A2M8WTE9"/>
<dbReference type="InterPro" id="IPR050250">
    <property type="entry name" value="Macrolide_Exporter_MacB"/>
</dbReference>
<protein>
    <submittedName>
        <fullName evidence="10">Putative ABC transport system permease protein</fullName>
    </submittedName>
</protein>
<evidence type="ECO:0000256" key="8">
    <source>
        <dbReference type="SAM" id="Phobius"/>
    </source>
</evidence>
<comment type="subcellular location">
    <subcellularLocation>
        <location evidence="1">Cell membrane</location>
        <topology evidence="1">Multi-pass membrane protein</topology>
    </subcellularLocation>
</comment>
<feature type="transmembrane region" description="Helical" evidence="8">
    <location>
        <begin position="414"/>
        <end position="435"/>
    </location>
</feature>
<feature type="compositionally biased region" description="Low complexity" evidence="7">
    <location>
        <begin position="151"/>
        <end position="165"/>
    </location>
</feature>
<evidence type="ECO:0000256" key="2">
    <source>
        <dbReference type="ARBA" id="ARBA00022475"/>
    </source>
</evidence>
<dbReference type="PANTHER" id="PTHR30572">
    <property type="entry name" value="MEMBRANE COMPONENT OF TRANSPORTER-RELATED"/>
    <property type="match status" value="1"/>
</dbReference>
<dbReference type="RefSeq" id="WP_100349788.1">
    <property type="nucleotide sequence ID" value="NZ_PGTZ01000007.1"/>
</dbReference>
<keyword evidence="2" id="KW-1003">Cell membrane</keyword>
<feature type="transmembrane region" description="Helical" evidence="8">
    <location>
        <begin position="829"/>
        <end position="851"/>
    </location>
</feature>
<reference evidence="10 11" key="1">
    <citation type="submission" date="2017-11" db="EMBL/GenBank/DDBJ databases">
        <title>Genomic Encyclopedia of Archaeal and Bacterial Type Strains, Phase II (KMG-II): From Individual Species to Whole Genera.</title>
        <authorList>
            <person name="Goeker M."/>
        </authorList>
    </citation>
    <scope>NUCLEOTIDE SEQUENCE [LARGE SCALE GENOMIC DNA]</scope>
    <source>
        <strain evidence="10 11">DSM 22413</strain>
    </source>
</reference>
<feature type="transmembrane region" description="Helical" evidence="8">
    <location>
        <begin position="786"/>
        <end position="809"/>
    </location>
</feature>
<evidence type="ECO:0000256" key="1">
    <source>
        <dbReference type="ARBA" id="ARBA00004651"/>
    </source>
</evidence>
<sequence length="868" mass="86784">MLAVTLAEMRRSAGRLAAAGVAILLGSAFVCVTLLTGNVIERAFTDAAAARYGQADMVAEWTSGTGVHPATLTRVRTLPQVRAADPVADTTIAYQAGDRTVSQATVGTATSPDLDPQTVASGRLPTAPGEVALPVHLAAQLGVDVGGTVTVTPPADTTSDGTSDGTGRRTPVDLTVTGTVDDPHGAFRDTGGAAVVDPALLDRWRALDGEGAVFTLAVATAPGTTPAELTRALASVLPDPEVRTRAEVAQSNASRLTGGTDAFTGVVLTFAAISLLVAALVIANTFQVLVAQRTRMLALLRCVGATRGQVAAAVVGEAALLGLVASGAGVAAGYLLGQLALVVAQAHTDLPLPAAVTPSVASVLVPVVVGTLVTVVASLVPARAATRVAPLVALRPADAPHVDRKAGASRLAGSLLLVLGGGGLMALGVVAGYAGAPQAGLAAAFLGGTLSFVGVLVGAVLWMPHVVHAAGHLLGRFGPASRLAAANTLRNPRRTTATATALLIGVTLVATMSVGAATASRSLATSLDGVYPYDIEVDAYGDGTAGTPSLPADVLRRIAAVDGVVAVAPVTTATMAVAAPDGRTSSDSEQTLVLGVDRATAERALRDTALLDGLDDRTVVVSRTPWVWSPPTDGEDAAGVGLRPVGTDGTATGPVVHLAARAADRAPAGGVYVTAATLRRIAPDAVTTTAWIRVGDDAGAAHVVSDVQQVLSDAGIDAGVSGLAAEREGTQDVIDTLLRIVLGLLAVAVVIAIIGVANTLSLSVIERRRESATLRALGLTRGRLRWMLAQEGMLIAVVGTVTGLVLGTAYGWAGAGAALASTGGVRVGIPWVTLGTVLVVAVAAGLAASVVPGRSAARTPPVAALAVE</sequence>
<dbReference type="OrthoDB" id="9780560at2"/>
<comment type="similarity">
    <text evidence="6">Belongs to the ABC-4 integral membrane protein family.</text>
</comment>
<feature type="transmembrane region" description="Helical" evidence="8">
    <location>
        <begin position="441"/>
        <end position="463"/>
    </location>
</feature>
<name>A0A2M8WTE9_9MICO</name>
<dbReference type="Proteomes" id="UP000231586">
    <property type="component" value="Unassembled WGS sequence"/>
</dbReference>
<feature type="domain" description="ABC3 transporter permease C-terminal" evidence="9">
    <location>
        <begin position="269"/>
        <end position="388"/>
    </location>
</feature>
<evidence type="ECO:0000256" key="7">
    <source>
        <dbReference type="SAM" id="MobiDB-lite"/>
    </source>
</evidence>
<feature type="region of interest" description="Disordered" evidence="7">
    <location>
        <begin position="151"/>
        <end position="185"/>
    </location>
</feature>
<dbReference type="GO" id="GO:0005886">
    <property type="term" value="C:plasma membrane"/>
    <property type="evidence" value="ECO:0007669"/>
    <property type="project" value="UniProtKB-SubCell"/>
</dbReference>
<dbReference type="Pfam" id="PF02687">
    <property type="entry name" value="FtsX"/>
    <property type="match status" value="2"/>
</dbReference>
<feature type="transmembrane region" description="Helical" evidence="8">
    <location>
        <begin position="262"/>
        <end position="289"/>
    </location>
</feature>
<feature type="transmembrane region" description="Helical" evidence="8">
    <location>
        <begin position="356"/>
        <end position="380"/>
    </location>
</feature>
<evidence type="ECO:0000313" key="11">
    <source>
        <dbReference type="Proteomes" id="UP000231586"/>
    </source>
</evidence>
<accession>A0A2M8WTE9</accession>
<evidence type="ECO:0000256" key="6">
    <source>
        <dbReference type="ARBA" id="ARBA00038076"/>
    </source>
</evidence>
<dbReference type="GO" id="GO:0022857">
    <property type="term" value="F:transmembrane transporter activity"/>
    <property type="evidence" value="ECO:0007669"/>
    <property type="project" value="TreeGrafter"/>
</dbReference>
<keyword evidence="11" id="KW-1185">Reference proteome</keyword>
<dbReference type="EMBL" id="PGTZ01000007">
    <property type="protein sequence ID" value="PJI94225.1"/>
    <property type="molecule type" value="Genomic_DNA"/>
</dbReference>
<comment type="caution">
    <text evidence="10">The sequence shown here is derived from an EMBL/GenBank/DDBJ whole genome shotgun (WGS) entry which is preliminary data.</text>
</comment>
<feature type="transmembrane region" description="Helical" evidence="8">
    <location>
        <begin position="740"/>
        <end position="765"/>
    </location>
</feature>
<feature type="domain" description="ABC3 transporter permease C-terminal" evidence="9">
    <location>
        <begin position="744"/>
        <end position="861"/>
    </location>
</feature>
<evidence type="ECO:0000313" key="10">
    <source>
        <dbReference type="EMBL" id="PJI94225.1"/>
    </source>
</evidence>
<gene>
    <name evidence="10" type="ORF">CLV34_1713</name>
</gene>
<feature type="transmembrane region" description="Helical" evidence="8">
    <location>
        <begin position="497"/>
        <end position="517"/>
    </location>
</feature>
<keyword evidence="5 8" id="KW-0472">Membrane</keyword>
<evidence type="ECO:0000256" key="5">
    <source>
        <dbReference type="ARBA" id="ARBA00023136"/>
    </source>
</evidence>
<proteinExistence type="inferred from homology"/>
<keyword evidence="3 8" id="KW-0812">Transmembrane</keyword>
<evidence type="ECO:0000256" key="3">
    <source>
        <dbReference type="ARBA" id="ARBA00022692"/>
    </source>
</evidence>
<dbReference type="InterPro" id="IPR003838">
    <property type="entry name" value="ABC3_permease_C"/>
</dbReference>
<organism evidence="10 11">
    <name type="scientific">Luteimicrobium subarcticum</name>
    <dbReference type="NCBI Taxonomy" id="620910"/>
    <lineage>
        <taxon>Bacteria</taxon>
        <taxon>Bacillati</taxon>
        <taxon>Actinomycetota</taxon>
        <taxon>Actinomycetes</taxon>
        <taxon>Micrococcales</taxon>
        <taxon>Luteimicrobium</taxon>
    </lineage>
</organism>
<dbReference type="PANTHER" id="PTHR30572:SF4">
    <property type="entry name" value="ABC TRANSPORTER PERMEASE YTRF"/>
    <property type="match status" value="1"/>
</dbReference>
<evidence type="ECO:0000256" key="4">
    <source>
        <dbReference type="ARBA" id="ARBA00022989"/>
    </source>
</evidence>
<keyword evidence="4 8" id="KW-1133">Transmembrane helix</keyword>
<feature type="transmembrane region" description="Helical" evidence="8">
    <location>
        <begin position="310"/>
        <end position="336"/>
    </location>
</feature>
<evidence type="ECO:0000259" key="9">
    <source>
        <dbReference type="Pfam" id="PF02687"/>
    </source>
</evidence>